<reference evidence="2" key="1">
    <citation type="submission" date="2020-11" db="EMBL/GenBank/DDBJ databases">
        <authorList>
            <consortium name="DOE Joint Genome Institute"/>
            <person name="Ahrendt S."/>
            <person name="Riley R."/>
            <person name="Andreopoulos W."/>
            <person name="LaButti K."/>
            <person name="Pangilinan J."/>
            <person name="Ruiz-duenas F.J."/>
            <person name="Barrasa J.M."/>
            <person name="Sanchez-Garcia M."/>
            <person name="Camarero S."/>
            <person name="Miyauchi S."/>
            <person name="Serrano A."/>
            <person name="Linde D."/>
            <person name="Babiker R."/>
            <person name="Drula E."/>
            <person name="Ayuso-Fernandez I."/>
            <person name="Pacheco R."/>
            <person name="Padilla G."/>
            <person name="Ferreira P."/>
            <person name="Barriuso J."/>
            <person name="Kellner H."/>
            <person name="Castanera R."/>
            <person name="Alfaro M."/>
            <person name="Ramirez L."/>
            <person name="Pisabarro A.G."/>
            <person name="Kuo A."/>
            <person name="Tritt A."/>
            <person name="Lipzen A."/>
            <person name="He G."/>
            <person name="Yan M."/>
            <person name="Ng V."/>
            <person name="Cullen D."/>
            <person name="Martin F."/>
            <person name="Rosso M.-N."/>
            <person name="Henrissat B."/>
            <person name="Hibbett D."/>
            <person name="Martinez A.T."/>
            <person name="Grigoriev I.V."/>
        </authorList>
    </citation>
    <scope>NUCLEOTIDE SEQUENCE</scope>
    <source>
        <strain evidence="2">AH 44721</strain>
    </source>
</reference>
<evidence type="ECO:0000313" key="2">
    <source>
        <dbReference type="EMBL" id="KAF8874767.1"/>
    </source>
</evidence>
<protein>
    <submittedName>
        <fullName evidence="2">Uncharacterized protein</fullName>
    </submittedName>
</protein>
<evidence type="ECO:0000313" key="3">
    <source>
        <dbReference type="Proteomes" id="UP000724874"/>
    </source>
</evidence>
<comment type="caution">
    <text evidence="2">The sequence shown here is derived from an EMBL/GenBank/DDBJ whole genome shotgun (WGS) entry which is preliminary data.</text>
</comment>
<dbReference type="EMBL" id="JADNYJ010000208">
    <property type="protein sequence ID" value="KAF8874767.1"/>
    <property type="molecule type" value="Genomic_DNA"/>
</dbReference>
<name>A0A9P5NBG0_GYMJU</name>
<feature type="region of interest" description="Disordered" evidence="1">
    <location>
        <begin position="1"/>
        <end position="88"/>
    </location>
</feature>
<proteinExistence type="predicted"/>
<accession>A0A9P5NBG0</accession>
<keyword evidence="3" id="KW-1185">Reference proteome</keyword>
<sequence length="143" mass="15481">MFFGDGIATGPASSSSKPPIHPSRQLKRQHAMLIFSKSDDNTDDDMSEAETPSRRHIRASTPEPEARPMDTSKKNPSKRRAGIAFDDASDAEDQAIARSLAPTILCPVQGLSLHPQSQPHLPPMQQQIAAPLSSQAILAEPIH</sequence>
<feature type="compositionally biased region" description="Basic and acidic residues" evidence="1">
    <location>
        <begin position="64"/>
        <end position="73"/>
    </location>
</feature>
<dbReference type="Proteomes" id="UP000724874">
    <property type="component" value="Unassembled WGS sequence"/>
</dbReference>
<evidence type="ECO:0000256" key="1">
    <source>
        <dbReference type="SAM" id="MobiDB-lite"/>
    </source>
</evidence>
<dbReference type="AlphaFoldDB" id="A0A9P5NBG0"/>
<organism evidence="2 3">
    <name type="scientific">Gymnopilus junonius</name>
    <name type="common">Spectacular rustgill mushroom</name>
    <name type="synonym">Gymnopilus spectabilis subsp. junonius</name>
    <dbReference type="NCBI Taxonomy" id="109634"/>
    <lineage>
        <taxon>Eukaryota</taxon>
        <taxon>Fungi</taxon>
        <taxon>Dikarya</taxon>
        <taxon>Basidiomycota</taxon>
        <taxon>Agaricomycotina</taxon>
        <taxon>Agaricomycetes</taxon>
        <taxon>Agaricomycetidae</taxon>
        <taxon>Agaricales</taxon>
        <taxon>Agaricineae</taxon>
        <taxon>Hymenogastraceae</taxon>
        <taxon>Gymnopilus</taxon>
    </lineage>
</organism>
<gene>
    <name evidence="2" type="ORF">CPB84DRAFT_1853492</name>
</gene>